<reference evidence="2" key="1">
    <citation type="submission" date="2022-10" db="EMBL/GenBank/DDBJ databases">
        <title>Genome assembly of Pristionchus species.</title>
        <authorList>
            <person name="Yoshida K."/>
            <person name="Sommer R.J."/>
        </authorList>
    </citation>
    <scope>NUCLEOTIDE SEQUENCE [LARGE SCALE GENOMIC DNA]</scope>
    <source>
        <strain evidence="2">RS5460</strain>
    </source>
</reference>
<protein>
    <submittedName>
        <fullName evidence="1">Uncharacterized protein</fullName>
    </submittedName>
</protein>
<organism evidence="1 2">
    <name type="scientific">Pristionchus mayeri</name>
    <dbReference type="NCBI Taxonomy" id="1317129"/>
    <lineage>
        <taxon>Eukaryota</taxon>
        <taxon>Metazoa</taxon>
        <taxon>Ecdysozoa</taxon>
        <taxon>Nematoda</taxon>
        <taxon>Chromadorea</taxon>
        <taxon>Rhabditida</taxon>
        <taxon>Rhabditina</taxon>
        <taxon>Diplogasteromorpha</taxon>
        <taxon>Diplogasteroidea</taxon>
        <taxon>Neodiplogasteridae</taxon>
        <taxon>Pristionchus</taxon>
    </lineage>
</organism>
<proteinExistence type="predicted"/>
<keyword evidence="2" id="KW-1185">Reference proteome</keyword>
<dbReference type="Proteomes" id="UP001328107">
    <property type="component" value="Unassembled WGS sequence"/>
</dbReference>
<evidence type="ECO:0000313" key="1">
    <source>
        <dbReference type="EMBL" id="GMR39195.1"/>
    </source>
</evidence>
<sequence>MQNMYPVLGAIKPTTIELMPDAAVSIFQSDDGTFYYWKCDAVPELIYVISNGKKFMLTLRYRLFIE</sequence>
<gene>
    <name evidence="1" type="ORF">PMAYCL1PPCAC_09390</name>
</gene>
<dbReference type="AlphaFoldDB" id="A0AAN4ZLJ2"/>
<dbReference type="EMBL" id="BTRK01000002">
    <property type="protein sequence ID" value="GMR39195.1"/>
    <property type="molecule type" value="Genomic_DNA"/>
</dbReference>
<accession>A0AAN4ZLJ2</accession>
<evidence type="ECO:0000313" key="2">
    <source>
        <dbReference type="Proteomes" id="UP001328107"/>
    </source>
</evidence>
<name>A0AAN4ZLJ2_9BILA</name>
<comment type="caution">
    <text evidence="1">The sequence shown here is derived from an EMBL/GenBank/DDBJ whole genome shotgun (WGS) entry which is preliminary data.</text>
</comment>